<protein>
    <submittedName>
        <fullName evidence="2">Antitoxin</fullName>
    </submittedName>
</protein>
<feature type="region of interest" description="Disordered" evidence="1">
    <location>
        <begin position="45"/>
        <end position="85"/>
    </location>
</feature>
<evidence type="ECO:0000256" key="1">
    <source>
        <dbReference type="SAM" id="MobiDB-lite"/>
    </source>
</evidence>
<dbReference type="InterPro" id="IPR010985">
    <property type="entry name" value="Ribbon_hlx_hlx"/>
</dbReference>
<dbReference type="GO" id="GO:0006355">
    <property type="term" value="P:regulation of DNA-templated transcription"/>
    <property type="evidence" value="ECO:0007669"/>
    <property type="project" value="InterPro"/>
</dbReference>
<gene>
    <name evidence="2" type="ORF">A5771_17965</name>
</gene>
<dbReference type="CDD" id="cd21631">
    <property type="entry name" value="RHH_CopG_NikR-like"/>
    <property type="match status" value="1"/>
</dbReference>
<proteinExistence type="predicted"/>
<dbReference type="EMBL" id="LZIN01000096">
    <property type="protein sequence ID" value="OBG00951.1"/>
    <property type="molecule type" value="Genomic_DNA"/>
</dbReference>
<dbReference type="Proteomes" id="UP000093985">
    <property type="component" value="Unassembled WGS sequence"/>
</dbReference>
<sequence length="85" mass="9521">MCMSPLEHRLQILLDDERHRRLTAAARERGVSVASVVREAIDRGLAGPVDRRKSAGQRLLDAPDMPVPDPAELKQELDELRGRRG</sequence>
<organism evidence="2 3">
    <name type="scientific">Mycolicibacter sinensis (strain JDM601)</name>
    <name type="common">Mycobacterium sinense</name>
    <dbReference type="NCBI Taxonomy" id="875328"/>
    <lineage>
        <taxon>Bacteria</taxon>
        <taxon>Bacillati</taxon>
        <taxon>Actinomycetota</taxon>
        <taxon>Actinomycetes</taxon>
        <taxon>Mycobacteriales</taxon>
        <taxon>Mycobacteriaceae</taxon>
        <taxon>Mycolicibacter</taxon>
    </lineage>
</organism>
<accession>A0A1A2E2E6</accession>
<dbReference type="AlphaFoldDB" id="A0A1A2E2E6"/>
<comment type="caution">
    <text evidence="2">The sequence shown here is derived from an EMBL/GenBank/DDBJ whole genome shotgun (WGS) entry which is preliminary data.</text>
</comment>
<evidence type="ECO:0000313" key="3">
    <source>
        <dbReference type="Proteomes" id="UP000093985"/>
    </source>
</evidence>
<reference evidence="3" key="1">
    <citation type="submission" date="2016-06" db="EMBL/GenBank/DDBJ databases">
        <authorList>
            <person name="Sutton G."/>
            <person name="Brinkac L."/>
            <person name="Sanka R."/>
            <person name="Adams M."/>
            <person name="Lau E."/>
            <person name="Mehaffy C."/>
            <person name="Tameris M."/>
            <person name="Hatherill M."/>
            <person name="Hanekom W."/>
            <person name="Mahomed H."/>
            <person name="Mcshane H."/>
        </authorList>
    </citation>
    <scope>NUCLEOTIDE SEQUENCE [LARGE SCALE GENOMIC DNA]</scope>
    <source>
        <strain evidence="3">852014-51077_SCH5608930-a</strain>
    </source>
</reference>
<evidence type="ECO:0000313" key="2">
    <source>
        <dbReference type="EMBL" id="OBG00951.1"/>
    </source>
</evidence>
<name>A0A1A2E2E6_MYCSD</name>
<dbReference type="SUPFAM" id="SSF47598">
    <property type="entry name" value="Ribbon-helix-helix"/>
    <property type="match status" value="1"/>
</dbReference>
<feature type="compositionally biased region" description="Basic and acidic residues" evidence="1">
    <location>
        <begin position="71"/>
        <end position="85"/>
    </location>
</feature>